<accession>A0A0K0ET98</accession>
<organism evidence="5">
    <name type="scientific">Strongyloides stercoralis</name>
    <name type="common">Threadworm</name>
    <dbReference type="NCBI Taxonomy" id="6248"/>
    <lineage>
        <taxon>Eukaryota</taxon>
        <taxon>Metazoa</taxon>
        <taxon>Ecdysozoa</taxon>
        <taxon>Nematoda</taxon>
        <taxon>Chromadorea</taxon>
        <taxon>Rhabditida</taxon>
        <taxon>Tylenchina</taxon>
        <taxon>Panagrolaimomorpha</taxon>
        <taxon>Strongyloidoidea</taxon>
        <taxon>Strongyloididae</taxon>
        <taxon>Strongyloides</taxon>
    </lineage>
</organism>
<name>A0A0K0ET98_STRER</name>
<feature type="transmembrane region" description="Helical" evidence="2">
    <location>
        <begin position="173"/>
        <end position="191"/>
    </location>
</feature>
<evidence type="ECO:0000313" key="5">
    <source>
        <dbReference type="WBParaSite" id="SSTP_0001267500.1"/>
    </source>
</evidence>
<evidence type="ECO:0000256" key="3">
    <source>
        <dbReference type="SAM" id="SignalP"/>
    </source>
</evidence>
<evidence type="ECO:0000313" key="4">
    <source>
        <dbReference type="Proteomes" id="UP000035681"/>
    </source>
</evidence>
<keyword evidence="2" id="KW-1133">Transmembrane helix</keyword>
<feature type="signal peptide" evidence="3">
    <location>
        <begin position="1"/>
        <end position="21"/>
    </location>
</feature>
<reference evidence="5" key="1">
    <citation type="submission" date="2015-08" db="UniProtKB">
        <authorList>
            <consortium name="WormBaseParasite"/>
        </authorList>
    </citation>
    <scope>IDENTIFICATION</scope>
</reference>
<dbReference type="WBParaSite" id="SSTP_0001267500.1">
    <property type="protein sequence ID" value="SSTP_0001267500.1"/>
    <property type="gene ID" value="SSTP_0001267500"/>
</dbReference>
<keyword evidence="3" id="KW-0732">Signal</keyword>
<dbReference type="Proteomes" id="UP000035681">
    <property type="component" value="Unplaced"/>
</dbReference>
<keyword evidence="2" id="KW-0812">Transmembrane</keyword>
<evidence type="ECO:0000256" key="1">
    <source>
        <dbReference type="SAM" id="MobiDB-lite"/>
    </source>
</evidence>
<evidence type="ECO:0000256" key="2">
    <source>
        <dbReference type="SAM" id="Phobius"/>
    </source>
</evidence>
<protein>
    <submittedName>
        <fullName evidence="5">DUF5857 domain-containing protein</fullName>
    </submittedName>
</protein>
<dbReference type="WBParaSite" id="TCONS_00000340.p1">
    <property type="protein sequence ID" value="TCONS_00000340.p1"/>
    <property type="gene ID" value="XLOC_000349"/>
</dbReference>
<feature type="region of interest" description="Disordered" evidence="1">
    <location>
        <begin position="137"/>
        <end position="163"/>
    </location>
</feature>
<dbReference type="AlphaFoldDB" id="A0A0K0ET98"/>
<feature type="chain" id="PRO_5035437151" evidence="3">
    <location>
        <begin position="22"/>
        <end position="193"/>
    </location>
</feature>
<sequence length="193" mass="21319">MKFSNIFIIAIFLLFSKHSYPLQCYSGMSSQDMNSPDNDHEYAIKECSSSYCRSIIGIVGNKERMYVGACDKANKCSSSGKVDIVVYGEDFAKSIGLPVDGIPPEDRKTVVNAIDECCNTDLCNAKEKTSYKTVTVGRGEESISSNQPADGNSDVSAQPKTNSKISNKSESIFHFYSYIFLFCAFFIAGLYNF</sequence>
<keyword evidence="4" id="KW-1185">Reference proteome</keyword>
<feature type="compositionally biased region" description="Polar residues" evidence="1">
    <location>
        <begin position="142"/>
        <end position="163"/>
    </location>
</feature>
<proteinExistence type="predicted"/>
<keyword evidence="2" id="KW-0472">Membrane</keyword>